<dbReference type="Gene3D" id="3.40.930.10">
    <property type="entry name" value="Mannitol-specific EII, Chain A"/>
    <property type="match status" value="1"/>
</dbReference>
<dbReference type="SUPFAM" id="SSF55804">
    <property type="entry name" value="Phoshotransferase/anion transport protein"/>
    <property type="match status" value="1"/>
</dbReference>
<dbReference type="InterPro" id="IPR002178">
    <property type="entry name" value="PTS_EIIA_type-2_dom"/>
</dbReference>
<evidence type="ECO:0000313" key="8">
    <source>
        <dbReference type="Proteomes" id="UP000263486"/>
    </source>
</evidence>
<name>A0ABX9KKN1_9FUSO</name>
<dbReference type="PANTHER" id="PTHR47738:SF2">
    <property type="entry name" value="PTS SYSTEM FRUCTOSE-LIKE EIIA COMPONENT"/>
    <property type="match status" value="1"/>
</dbReference>
<evidence type="ECO:0000313" key="7">
    <source>
        <dbReference type="EMBL" id="REI43109.1"/>
    </source>
</evidence>
<evidence type="ECO:0000256" key="4">
    <source>
        <dbReference type="ARBA" id="ARBA00022679"/>
    </source>
</evidence>
<dbReference type="PROSITE" id="PS51094">
    <property type="entry name" value="PTS_EIIA_TYPE_2"/>
    <property type="match status" value="1"/>
</dbReference>
<evidence type="ECO:0000256" key="2">
    <source>
        <dbReference type="ARBA" id="ARBA00022553"/>
    </source>
</evidence>
<evidence type="ECO:0000259" key="6">
    <source>
        <dbReference type="PROSITE" id="PS51094"/>
    </source>
</evidence>
<keyword evidence="1" id="KW-0813">Transport</keyword>
<dbReference type="Proteomes" id="UP000263486">
    <property type="component" value="Unassembled WGS sequence"/>
</dbReference>
<keyword evidence="3 7" id="KW-0762">Sugar transport</keyword>
<dbReference type="CDD" id="cd00211">
    <property type="entry name" value="PTS_IIA_fru"/>
    <property type="match status" value="1"/>
</dbReference>
<keyword evidence="5" id="KW-0598">Phosphotransferase system</keyword>
<dbReference type="InterPro" id="IPR016152">
    <property type="entry name" value="PTrfase/Anion_transptr"/>
</dbReference>
<proteinExistence type="predicted"/>
<dbReference type="InterPro" id="IPR051541">
    <property type="entry name" value="PTS_SugarTrans_NitroReg"/>
</dbReference>
<protein>
    <submittedName>
        <fullName evidence="7">PTS sugar transporter subunit IIA</fullName>
    </submittedName>
</protein>
<comment type="caution">
    <text evidence="7">The sequence shown here is derived from an EMBL/GenBank/DDBJ whole genome shotgun (WGS) entry which is preliminary data.</text>
</comment>
<organism evidence="7 8">
    <name type="scientific">Psychrilyobacter piezotolerans</name>
    <dbReference type="NCBI Taxonomy" id="2293438"/>
    <lineage>
        <taxon>Bacteria</taxon>
        <taxon>Fusobacteriati</taxon>
        <taxon>Fusobacteriota</taxon>
        <taxon>Fusobacteriia</taxon>
        <taxon>Fusobacteriales</taxon>
        <taxon>Fusobacteriaceae</taxon>
        <taxon>Psychrilyobacter</taxon>
    </lineage>
</organism>
<feature type="domain" description="PTS EIIA type-2" evidence="6">
    <location>
        <begin position="8"/>
        <end position="152"/>
    </location>
</feature>
<evidence type="ECO:0000256" key="1">
    <source>
        <dbReference type="ARBA" id="ARBA00022448"/>
    </source>
</evidence>
<dbReference type="RefSeq" id="WP_114640829.1">
    <property type="nucleotide sequence ID" value="NZ_JAACIO010000001.1"/>
</dbReference>
<dbReference type="NCBIfam" id="TIGR00848">
    <property type="entry name" value="fruA"/>
    <property type="match status" value="1"/>
</dbReference>
<accession>A0ABX9KKN1</accession>
<sequence>MNIAKITDYITLDMISLDLKAKNKKEALLELSQLLGASDSIDDPKVIESALIEREKLGSTGIGKGVAIPHAKTNFAKKLTIAFGRCNEGINFESLDSQDVKLFFVFASPLSDSIVYLKILARISRLIRNENFRNKLLNATNPQEILNIISSEEG</sequence>
<dbReference type="PANTHER" id="PTHR47738">
    <property type="entry name" value="PTS SYSTEM FRUCTOSE-LIKE EIIA COMPONENT-RELATED"/>
    <property type="match status" value="1"/>
</dbReference>
<gene>
    <name evidence="7" type="ORF">DYH56_00210</name>
</gene>
<evidence type="ECO:0000256" key="5">
    <source>
        <dbReference type="ARBA" id="ARBA00022683"/>
    </source>
</evidence>
<dbReference type="EMBL" id="QUAJ01000001">
    <property type="protein sequence ID" value="REI43109.1"/>
    <property type="molecule type" value="Genomic_DNA"/>
</dbReference>
<keyword evidence="2" id="KW-0597">Phosphoprotein</keyword>
<dbReference type="Pfam" id="PF00359">
    <property type="entry name" value="PTS_EIIA_2"/>
    <property type="match status" value="1"/>
</dbReference>
<evidence type="ECO:0000256" key="3">
    <source>
        <dbReference type="ARBA" id="ARBA00022597"/>
    </source>
</evidence>
<dbReference type="PROSITE" id="PS00372">
    <property type="entry name" value="PTS_EIIA_TYPE_2_HIS"/>
    <property type="match status" value="1"/>
</dbReference>
<reference evidence="7 8" key="1">
    <citation type="submission" date="2018-08" db="EMBL/GenBank/DDBJ databases">
        <title>Draft genome sequence of Psychrilyobacter sp. strain SD5 isolated from Black Sea water.</title>
        <authorList>
            <person name="Yadav S."/>
            <person name="Villanueva L."/>
            <person name="Damste J.S.S."/>
        </authorList>
    </citation>
    <scope>NUCLEOTIDE SEQUENCE [LARGE SCALE GENOMIC DNA]</scope>
    <source>
        <strain evidence="7 8">SD5</strain>
    </source>
</reference>
<keyword evidence="8" id="KW-1185">Reference proteome</keyword>
<keyword evidence="4" id="KW-0808">Transferase</keyword>
<dbReference type="InterPro" id="IPR004715">
    <property type="entry name" value="PTS_IIA_fruc"/>
</dbReference>